<reference evidence="4" key="1">
    <citation type="submission" date="2021-02" db="EMBL/GenBank/DDBJ databases">
        <authorList>
            <person name="Nowell W R."/>
        </authorList>
    </citation>
    <scope>NUCLEOTIDE SEQUENCE</scope>
</reference>
<dbReference type="Proteomes" id="UP000663866">
    <property type="component" value="Unassembled WGS sequence"/>
</dbReference>
<accession>A0A819TUH0</accession>
<proteinExistence type="predicted"/>
<dbReference type="Proteomes" id="UP000663842">
    <property type="component" value="Unassembled WGS sequence"/>
</dbReference>
<evidence type="ECO:0000313" key="5">
    <source>
        <dbReference type="Proteomes" id="UP000663866"/>
    </source>
</evidence>
<keyword evidence="1" id="KW-0175">Coiled coil</keyword>
<dbReference type="EMBL" id="CAJOBG010003852">
    <property type="protein sequence ID" value="CAF4083835.1"/>
    <property type="molecule type" value="Genomic_DNA"/>
</dbReference>
<dbReference type="AlphaFoldDB" id="A0A819TUH0"/>
<feature type="region of interest" description="Disordered" evidence="2">
    <location>
        <begin position="1"/>
        <end position="48"/>
    </location>
</feature>
<dbReference type="PANTHER" id="PTHR48421:SF1">
    <property type="entry name" value="MYCBP-ASSOCIATED PROTEIN"/>
    <property type="match status" value="1"/>
</dbReference>
<evidence type="ECO:0000313" key="3">
    <source>
        <dbReference type="EMBL" id="CAF3814949.1"/>
    </source>
</evidence>
<evidence type="ECO:0000256" key="1">
    <source>
        <dbReference type="SAM" id="Coils"/>
    </source>
</evidence>
<evidence type="ECO:0000313" key="4">
    <source>
        <dbReference type="EMBL" id="CAF4083835.1"/>
    </source>
</evidence>
<feature type="coiled-coil region" evidence="1">
    <location>
        <begin position="51"/>
        <end position="78"/>
    </location>
</feature>
<dbReference type="Pfam" id="PF14646">
    <property type="entry name" value="MYCBPAP"/>
    <property type="match status" value="1"/>
</dbReference>
<gene>
    <name evidence="4" type="ORF">OVN521_LOCUS19942</name>
    <name evidence="3" type="ORF">UXM345_LOCUS5613</name>
</gene>
<feature type="compositionally biased region" description="Basic and acidic residues" evidence="2">
    <location>
        <begin position="758"/>
        <end position="773"/>
    </location>
</feature>
<feature type="compositionally biased region" description="Low complexity" evidence="2">
    <location>
        <begin position="782"/>
        <end position="795"/>
    </location>
</feature>
<dbReference type="EMBL" id="CAJOBF010000421">
    <property type="protein sequence ID" value="CAF3814949.1"/>
    <property type="molecule type" value="Genomic_DNA"/>
</dbReference>
<comment type="caution">
    <text evidence="4">The sequence shown here is derived from an EMBL/GenBank/DDBJ whole genome shotgun (WGS) entry which is preliminary data.</text>
</comment>
<sequence>MSTALSQRKPEKLDKGKEKGKAGGKGLKAASPILDGPTESDTSRPLDSEEIQALAIRLDELEKLHQEKKITQEEHQRSVIVKKTKTGPQKQPIQVAKIAPQQPVQEQLISAGVRFDPAGSLLPYSILGTVNDYVAELPDLEAAELCATSRDKKTPEDIPEVGQYDKKRVGSPDGGGRSLENWKFRMDERRQVMKNMSKGLKRPPATLLMNQTDRWRERKELLELMDATIPLIQNGKNRRLHSEFWTQQQLIGSDDTGIHTTLTRTEAGLPPPFETIGKPTVGLLETGIDLTHKNTQSLSKREWFQSEYLEQRVNQLNPYMQEIVPHKADLSSLQIIGQNTSRLKSQQKIDIEIHVFEKANERDKQYEEEITDNIQLNDDDKENENFGDTFNDMPDIIDAPIMGPALKIDTFVFQQMPNIDENEELDFMYEIRVQFDSQVNQRVTRMVEIKNVGTTVFYYEWQLKPYTKPFDIVNSKTQRFYFDNRTKPVFQHYESPFNSTGSILPNDTLKLSFVFKSNESGIFTERWQLLTRPVLCGGRPIIFTLRGVTTEEDIHRETRANIEKMLLHKEAESIVRKIVSGILDNVRTPDRARSPVGFYMTEQEQFQQNNPDLYFDYEIFEQTKKLYEQVVPNFEKDKWNLSIETLRYKILLFDEDNPNKQIFLEQLNQAVNQLTLQPIAPSEQTTYIVCYDIMNQFVDAFVDTMVNVHQKLRIPEPASESYPDIDMYGYEFESWKKFFEYTKQQADEKRAKSAGTGGKDKKAAAVGKVERGKSPKRSPAPSQAASAVGKRAAASGTASQLTKRPSFISPAKPDKEHAQLTPEQLDERFKLSQGAYLPIYTLLCHTFDRLEQALDDLSEKSPSNNENTIYSQLATSIQNQSLNILDILKDELTRNVTTVDVDKFY</sequence>
<evidence type="ECO:0000256" key="2">
    <source>
        <dbReference type="SAM" id="MobiDB-lite"/>
    </source>
</evidence>
<keyword evidence="5" id="KW-1185">Reference proteome</keyword>
<feature type="compositionally biased region" description="Basic and acidic residues" evidence="2">
    <location>
        <begin position="8"/>
        <end position="21"/>
    </location>
</feature>
<name>A0A819TUH0_9BILA</name>
<protein>
    <recommendedName>
        <fullName evidence="6">MYCBP-associated protein</fullName>
    </recommendedName>
</protein>
<dbReference type="InterPro" id="IPR032707">
    <property type="entry name" value="MYCBPAP"/>
</dbReference>
<feature type="region of interest" description="Disordered" evidence="2">
    <location>
        <begin position="749"/>
        <end position="820"/>
    </location>
</feature>
<organism evidence="4 5">
    <name type="scientific">Rotaria magnacalcarata</name>
    <dbReference type="NCBI Taxonomy" id="392030"/>
    <lineage>
        <taxon>Eukaryota</taxon>
        <taxon>Metazoa</taxon>
        <taxon>Spiralia</taxon>
        <taxon>Gnathifera</taxon>
        <taxon>Rotifera</taxon>
        <taxon>Eurotatoria</taxon>
        <taxon>Bdelloidea</taxon>
        <taxon>Philodinida</taxon>
        <taxon>Philodinidae</taxon>
        <taxon>Rotaria</taxon>
    </lineage>
</organism>
<dbReference type="PANTHER" id="PTHR48421">
    <property type="entry name" value="MYCBP-ASSOCIATED PROTEIN"/>
    <property type="match status" value="1"/>
</dbReference>
<evidence type="ECO:0008006" key="6">
    <source>
        <dbReference type="Google" id="ProtNLM"/>
    </source>
</evidence>